<sequence>MDEANFSVKRSLQKTTKGFFLVGSRIQDLVKFSISDLKRSNESIASQQMSEIKGLKQDSALHFNKKSNKEQYKANKTIKEGVEDVQNVLEHKDFQNTKEAEALDKEEFENADYGNSDSDVGGLCTPSFLVGCSSPVTADDDRAHLLLSAVVCASNMADQVPQAPVIPVADVLIPADAPPAAAPPAVNAVPANADNLEIANLLQRIQALESQQQTSVENGLSGLAAYGLRHKPDFDKYAALALAEDIVVVAHNSKHEKAAFLSAATKALRERLDKPLEQFQAYFLALFSDKDYSKVLDSISKPPPKRVKALVPPAPGSQLALPMRENFTRWVSYRGTPLHAAQGMTPRNTHISSDFLRSVLDGSALADVSLLAFLDPESFIAGNLHCHLDSWEYIARQFKGENFDFDIPPAKIFPNNPSCQAFMDFIDKSIAAGLKSGAISLW</sequence>
<name>A0A9X0A0Q2_9CNID</name>
<evidence type="ECO:0000313" key="3">
    <source>
        <dbReference type="Proteomes" id="UP001163046"/>
    </source>
</evidence>
<dbReference type="Proteomes" id="UP001163046">
    <property type="component" value="Unassembled WGS sequence"/>
</dbReference>
<evidence type="ECO:0000313" key="2">
    <source>
        <dbReference type="EMBL" id="KAJ7391336.1"/>
    </source>
</evidence>
<feature type="coiled-coil region" evidence="1">
    <location>
        <begin position="191"/>
        <end position="218"/>
    </location>
</feature>
<evidence type="ECO:0000256" key="1">
    <source>
        <dbReference type="SAM" id="Coils"/>
    </source>
</evidence>
<gene>
    <name evidence="2" type="ORF">OS493_019470</name>
</gene>
<protein>
    <submittedName>
        <fullName evidence="2">Uncharacterized protein</fullName>
    </submittedName>
</protein>
<accession>A0A9X0A0Q2</accession>
<comment type="caution">
    <text evidence="2">The sequence shown here is derived from an EMBL/GenBank/DDBJ whole genome shotgun (WGS) entry which is preliminary data.</text>
</comment>
<organism evidence="2 3">
    <name type="scientific">Desmophyllum pertusum</name>
    <dbReference type="NCBI Taxonomy" id="174260"/>
    <lineage>
        <taxon>Eukaryota</taxon>
        <taxon>Metazoa</taxon>
        <taxon>Cnidaria</taxon>
        <taxon>Anthozoa</taxon>
        <taxon>Hexacorallia</taxon>
        <taxon>Scleractinia</taxon>
        <taxon>Caryophylliina</taxon>
        <taxon>Caryophylliidae</taxon>
        <taxon>Desmophyllum</taxon>
    </lineage>
</organism>
<dbReference type="OrthoDB" id="5989765at2759"/>
<proteinExistence type="predicted"/>
<feature type="non-terminal residue" evidence="2">
    <location>
        <position position="442"/>
    </location>
</feature>
<dbReference type="EMBL" id="MU825407">
    <property type="protein sequence ID" value="KAJ7391336.1"/>
    <property type="molecule type" value="Genomic_DNA"/>
</dbReference>
<keyword evidence="3" id="KW-1185">Reference proteome</keyword>
<keyword evidence="1" id="KW-0175">Coiled coil</keyword>
<dbReference type="AlphaFoldDB" id="A0A9X0A0Q2"/>
<reference evidence="2" key="1">
    <citation type="submission" date="2023-01" db="EMBL/GenBank/DDBJ databases">
        <title>Genome assembly of the deep-sea coral Lophelia pertusa.</title>
        <authorList>
            <person name="Herrera S."/>
            <person name="Cordes E."/>
        </authorList>
    </citation>
    <scope>NUCLEOTIDE SEQUENCE</scope>
    <source>
        <strain evidence="2">USNM1676648</strain>
        <tissue evidence="2">Polyp</tissue>
    </source>
</reference>